<reference evidence="3 4" key="1">
    <citation type="submission" date="2024-10" db="EMBL/GenBank/DDBJ databases">
        <title>The Natural Products Discovery Center: Release of the First 8490 Sequenced Strains for Exploring Actinobacteria Biosynthetic Diversity.</title>
        <authorList>
            <person name="Kalkreuter E."/>
            <person name="Kautsar S.A."/>
            <person name="Yang D."/>
            <person name="Bader C.D."/>
            <person name="Teijaro C.N."/>
            <person name="Fluegel L."/>
            <person name="Davis C.M."/>
            <person name="Simpson J.R."/>
            <person name="Lauterbach L."/>
            <person name="Steele A.D."/>
            <person name="Gui C."/>
            <person name="Meng S."/>
            <person name="Li G."/>
            <person name="Viehrig K."/>
            <person name="Ye F."/>
            <person name="Su P."/>
            <person name="Kiefer A.F."/>
            <person name="Nichols A."/>
            <person name="Cepeda A.J."/>
            <person name="Yan W."/>
            <person name="Fan B."/>
            <person name="Jiang Y."/>
            <person name="Adhikari A."/>
            <person name="Zheng C.-J."/>
            <person name="Schuster L."/>
            <person name="Cowan T.M."/>
            <person name="Smanski M.J."/>
            <person name="Chevrette M.G."/>
            <person name="De Carvalho L.P.S."/>
            <person name="Shen B."/>
        </authorList>
    </citation>
    <scope>NUCLEOTIDE SEQUENCE [LARGE SCALE GENOMIC DNA]</scope>
    <source>
        <strain evidence="3 4">NPDC017990</strain>
    </source>
</reference>
<feature type="compositionally biased region" description="Basic residues" evidence="1">
    <location>
        <begin position="93"/>
        <end position="102"/>
    </location>
</feature>
<keyword evidence="2" id="KW-0472">Membrane</keyword>
<feature type="region of interest" description="Disordered" evidence="1">
    <location>
        <begin position="1"/>
        <end position="43"/>
    </location>
</feature>
<keyword evidence="2" id="KW-1133">Transmembrane helix</keyword>
<feature type="region of interest" description="Disordered" evidence="1">
    <location>
        <begin position="88"/>
        <end position="129"/>
    </location>
</feature>
<dbReference type="RefSeq" id="WP_397713821.1">
    <property type="nucleotide sequence ID" value="NZ_JBIRGN010000004.1"/>
</dbReference>
<evidence type="ECO:0000256" key="1">
    <source>
        <dbReference type="SAM" id="MobiDB-lite"/>
    </source>
</evidence>
<gene>
    <name evidence="3" type="ORF">ACH4F9_21660</name>
</gene>
<keyword evidence="2" id="KW-0812">Transmembrane</keyword>
<feature type="compositionally biased region" description="Basic and acidic residues" evidence="1">
    <location>
        <begin position="12"/>
        <end position="22"/>
    </location>
</feature>
<feature type="compositionally biased region" description="Basic and acidic residues" evidence="1">
    <location>
        <begin position="103"/>
        <end position="129"/>
    </location>
</feature>
<evidence type="ECO:0000256" key="2">
    <source>
        <dbReference type="SAM" id="Phobius"/>
    </source>
</evidence>
<dbReference type="EMBL" id="JBIRGQ010000004">
    <property type="protein sequence ID" value="MFH8547612.1"/>
    <property type="molecule type" value="Genomic_DNA"/>
</dbReference>
<dbReference type="Proteomes" id="UP001610818">
    <property type="component" value="Unassembled WGS sequence"/>
</dbReference>
<organism evidence="3 4">
    <name type="scientific">Streptomyces longisporoflavus</name>
    <dbReference type="NCBI Taxonomy" id="28044"/>
    <lineage>
        <taxon>Bacteria</taxon>
        <taxon>Bacillati</taxon>
        <taxon>Actinomycetota</taxon>
        <taxon>Actinomycetes</taxon>
        <taxon>Kitasatosporales</taxon>
        <taxon>Streptomycetaceae</taxon>
        <taxon>Streptomyces</taxon>
    </lineage>
</organism>
<evidence type="ECO:0000313" key="4">
    <source>
        <dbReference type="Proteomes" id="UP001610818"/>
    </source>
</evidence>
<evidence type="ECO:0000313" key="3">
    <source>
        <dbReference type="EMBL" id="MFH8547612.1"/>
    </source>
</evidence>
<feature type="transmembrane region" description="Helical" evidence="2">
    <location>
        <begin position="136"/>
        <end position="160"/>
    </location>
</feature>
<evidence type="ECO:0008006" key="5">
    <source>
        <dbReference type="Google" id="ProtNLM"/>
    </source>
</evidence>
<accession>A0ABW7QRK5</accession>
<keyword evidence="4" id="KW-1185">Reference proteome</keyword>
<name>A0ABW7QRK5_9ACTN</name>
<proteinExistence type="predicted"/>
<protein>
    <recommendedName>
        <fullName evidence="5">Integral membrane protein</fullName>
    </recommendedName>
</protein>
<comment type="caution">
    <text evidence="3">The sequence shown here is derived from an EMBL/GenBank/DDBJ whole genome shotgun (WGS) entry which is preliminary data.</text>
</comment>
<sequence>MSKGSGGGVVAKPDEIPDRIPDEVPGDISGDISGEIPDRLPDDVWERFERDSLRDIRSSAPKEPSARARMVAERLRRLDEEEALRQAAESRALGRRRRKRKAARGEDVAGAWRPDEWRSAPTGPRRDGRSERSRRVWSVVIVVGGMALAIVLLSPFRFWIWQ</sequence>